<feature type="domain" description="ZAD" evidence="14">
    <location>
        <begin position="18"/>
        <end position="91"/>
    </location>
</feature>
<feature type="domain" description="C2H2-type" evidence="13">
    <location>
        <begin position="363"/>
        <end position="390"/>
    </location>
</feature>
<accession>A0A653CUU7</accession>
<feature type="domain" description="C2H2-type" evidence="13">
    <location>
        <begin position="246"/>
        <end position="273"/>
    </location>
</feature>
<dbReference type="PROSITE" id="PS00028">
    <property type="entry name" value="ZINC_FINGER_C2H2_1"/>
    <property type="match status" value="9"/>
</dbReference>
<name>A0A653CUU7_CALMS</name>
<evidence type="ECO:0000313" key="15">
    <source>
        <dbReference type="EMBL" id="VEN51047.1"/>
    </source>
</evidence>
<protein>
    <recommendedName>
        <fullName evidence="17">Protein krueppel</fullName>
    </recommendedName>
</protein>
<reference evidence="15 16" key="1">
    <citation type="submission" date="2019-01" db="EMBL/GenBank/DDBJ databases">
        <authorList>
            <person name="Sayadi A."/>
        </authorList>
    </citation>
    <scope>NUCLEOTIDE SEQUENCE [LARGE SCALE GENOMIC DNA]</scope>
</reference>
<evidence type="ECO:0000256" key="12">
    <source>
        <dbReference type="SAM" id="MobiDB-lite"/>
    </source>
</evidence>
<feature type="domain" description="C2H2-type" evidence="13">
    <location>
        <begin position="419"/>
        <end position="446"/>
    </location>
</feature>
<comment type="subcellular location">
    <subcellularLocation>
        <location evidence="1">Nucleus</location>
    </subcellularLocation>
</comment>
<feature type="binding site" evidence="11">
    <location>
        <position position="23"/>
    </location>
    <ligand>
        <name>Zn(2+)</name>
        <dbReference type="ChEBI" id="CHEBI:29105"/>
    </ligand>
</feature>
<dbReference type="FunFam" id="3.30.160.60:FF:000100">
    <property type="entry name" value="Zinc finger 45-like"/>
    <property type="match status" value="1"/>
</dbReference>
<dbReference type="Pfam" id="PF12874">
    <property type="entry name" value="zf-met"/>
    <property type="match status" value="1"/>
</dbReference>
<feature type="domain" description="C2H2-type" evidence="13">
    <location>
        <begin position="190"/>
        <end position="217"/>
    </location>
</feature>
<evidence type="ECO:0000256" key="9">
    <source>
        <dbReference type="ARBA" id="ARBA00023242"/>
    </source>
</evidence>
<evidence type="ECO:0000256" key="10">
    <source>
        <dbReference type="PROSITE-ProRule" id="PRU00042"/>
    </source>
</evidence>
<dbReference type="Pfam" id="PF00096">
    <property type="entry name" value="zf-C2H2"/>
    <property type="match status" value="7"/>
</dbReference>
<evidence type="ECO:0000256" key="2">
    <source>
        <dbReference type="ARBA" id="ARBA00022723"/>
    </source>
</evidence>
<organism evidence="15 16">
    <name type="scientific">Callosobruchus maculatus</name>
    <name type="common">Southern cowpea weevil</name>
    <name type="synonym">Pulse bruchid</name>
    <dbReference type="NCBI Taxonomy" id="64391"/>
    <lineage>
        <taxon>Eukaryota</taxon>
        <taxon>Metazoa</taxon>
        <taxon>Ecdysozoa</taxon>
        <taxon>Arthropoda</taxon>
        <taxon>Hexapoda</taxon>
        <taxon>Insecta</taxon>
        <taxon>Pterygota</taxon>
        <taxon>Neoptera</taxon>
        <taxon>Endopterygota</taxon>
        <taxon>Coleoptera</taxon>
        <taxon>Polyphaga</taxon>
        <taxon>Cucujiformia</taxon>
        <taxon>Chrysomeloidea</taxon>
        <taxon>Chrysomelidae</taxon>
        <taxon>Bruchinae</taxon>
        <taxon>Bruchini</taxon>
        <taxon>Callosobruchus</taxon>
    </lineage>
</organism>
<dbReference type="Proteomes" id="UP000410492">
    <property type="component" value="Unassembled WGS sequence"/>
</dbReference>
<dbReference type="SMART" id="SM00451">
    <property type="entry name" value="ZnF_U1"/>
    <property type="match status" value="2"/>
</dbReference>
<dbReference type="PANTHER" id="PTHR24404">
    <property type="entry name" value="ZINC FINGER PROTEIN"/>
    <property type="match status" value="1"/>
</dbReference>
<keyword evidence="2 11" id="KW-0479">Metal-binding</keyword>
<evidence type="ECO:0000256" key="11">
    <source>
        <dbReference type="PROSITE-ProRule" id="PRU01263"/>
    </source>
</evidence>
<dbReference type="InterPro" id="IPR036236">
    <property type="entry name" value="Znf_C2H2_sf"/>
</dbReference>
<feature type="binding site" evidence="11">
    <location>
        <position position="67"/>
    </location>
    <ligand>
        <name>Zn(2+)</name>
        <dbReference type="ChEBI" id="CHEBI:29105"/>
    </ligand>
</feature>
<keyword evidence="6" id="KW-0805">Transcription regulation</keyword>
<keyword evidence="3" id="KW-0677">Repeat</keyword>
<keyword evidence="5 11" id="KW-0862">Zinc</keyword>
<evidence type="ECO:0000256" key="8">
    <source>
        <dbReference type="ARBA" id="ARBA00023163"/>
    </source>
</evidence>
<feature type="domain" description="C2H2-type" evidence="13">
    <location>
        <begin position="307"/>
        <end position="334"/>
    </location>
</feature>
<dbReference type="GO" id="GO:0003700">
    <property type="term" value="F:DNA-binding transcription factor activity"/>
    <property type="evidence" value="ECO:0007669"/>
    <property type="project" value="TreeGrafter"/>
</dbReference>
<dbReference type="SUPFAM" id="SSF57667">
    <property type="entry name" value="beta-beta-alpha zinc fingers"/>
    <property type="match status" value="5"/>
</dbReference>
<feature type="compositionally biased region" description="Basic and acidic residues" evidence="12">
    <location>
        <begin position="107"/>
        <end position="120"/>
    </location>
</feature>
<feature type="binding site" evidence="11">
    <location>
        <position position="20"/>
    </location>
    <ligand>
        <name>Zn(2+)</name>
        <dbReference type="ChEBI" id="CHEBI:29105"/>
    </ligand>
</feature>
<evidence type="ECO:0000256" key="4">
    <source>
        <dbReference type="ARBA" id="ARBA00022771"/>
    </source>
</evidence>
<dbReference type="EMBL" id="CAACVG010008782">
    <property type="protein sequence ID" value="VEN51047.1"/>
    <property type="molecule type" value="Genomic_DNA"/>
</dbReference>
<dbReference type="Pfam" id="PF13894">
    <property type="entry name" value="zf-C2H2_4"/>
    <property type="match status" value="1"/>
</dbReference>
<feature type="domain" description="C2H2-type" evidence="13">
    <location>
        <begin position="218"/>
        <end position="245"/>
    </location>
</feature>
<dbReference type="InterPro" id="IPR050589">
    <property type="entry name" value="Ikaros_C2H2-ZF"/>
</dbReference>
<dbReference type="FunFam" id="3.30.160.60:FF:000624">
    <property type="entry name" value="zinc finger protein 697"/>
    <property type="match status" value="2"/>
</dbReference>
<dbReference type="FunFam" id="3.30.160.60:FF:002284">
    <property type="entry name" value="Zinc finger protein, putative"/>
    <property type="match status" value="1"/>
</dbReference>
<dbReference type="PANTHER" id="PTHR24404:SF114">
    <property type="entry name" value="KLUMPFUSS, ISOFORM B-RELATED"/>
    <property type="match status" value="1"/>
</dbReference>
<dbReference type="FunFam" id="3.30.160.60:FF:001325">
    <property type="entry name" value="zinc finger protein 200"/>
    <property type="match status" value="1"/>
</dbReference>
<gene>
    <name evidence="15" type="ORF">CALMAC_LOCUS11621</name>
</gene>
<evidence type="ECO:0000256" key="3">
    <source>
        <dbReference type="ARBA" id="ARBA00022737"/>
    </source>
</evidence>
<dbReference type="FunFam" id="3.30.160.60:FF:001498">
    <property type="entry name" value="Zinc finger protein 404"/>
    <property type="match status" value="1"/>
</dbReference>
<feature type="domain" description="C2H2-type" evidence="13">
    <location>
        <begin position="391"/>
        <end position="418"/>
    </location>
</feature>
<feature type="domain" description="C2H2-type" evidence="13">
    <location>
        <begin position="278"/>
        <end position="305"/>
    </location>
</feature>
<dbReference type="GO" id="GO:0008270">
    <property type="term" value="F:zinc ion binding"/>
    <property type="evidence" value="ECO:0007669"/>
    <property type="project" value="UniProtKB-UniRule"/>
</dbReference>
<dbReference type="InterPro" id="IPR013087">
    <property type="entry name" value="Znf_C2H2_type"/>
</dbReference>
<keyword evidence="8" id="KW-0804">Transcription</keyword>
<evidence type="ECO:0000313" key="16">
    <source>
        <dbReference type="Proteomes" id="UP000410492"/>
    </source>
</evidence>
<evidence type="ECO:0000256" key="7">
    <source>
        <dbReference type="ARBA" id="ARBA00023125"/>
    </source>
</evidence>
<dbReference type="PROSITE" id="PS51915">
    <property type="entry name" value="ZAD"/>
    <property type="match status" value="1"/>
</dbReference>
<keyword evidence="4 10" id="KW-0863">Zinc-finger</keyword>
<feature type="region of interest" description="Disordered" evidence="12">
    <location>
        <begin position="107"/>
        <end position="128"/>
    </location>
</feature>
<dbReference type="GO" id="GO:0006357">
    <property type="term" value="P:regulation of transcription by RNA polymerase II"/>
    <property type="evidence" value="ECO:0007669"/>
    <property type="project" value="TreeGrafter"/>
</dbReference>
<feature type="domain" description="C2H2-type" evidence="13">
    <location>
        <begin position="335"/>
        <end position="362"/>
    </location>
</feature>
<evidence type="ECO:0000256" key="6">
    <source>
        <dbReference type="ARBA" id="ARBA00023015"/>
    </source>
</evidence>
<keyword evidence="9" id="KW-0539">Nucleus</keyword>
<dbReference type="AlphaFoldDB" id="A0A653CUU7"/>
<feature type="binding site" evidence="11">
    <location>
        <position position="64"/>
    </location>
    <ligand>
        <name>Zn(2+)</name>
        <dbReference type="ChEBI" id="CHEBI:29105"/>
    </ligand>
</feature>
<sequence length="466" mass="53577">MQEIKTEDSEVSIKDFNTICRFCLNYSGSVDLNTYDYNGILLIDILIELSLPQPKNDKIPPNLCEQCVDITIKFYVLKNKIKESEALLVKILDAQCKAEQVKENQETCYPKEEASDDDKPKRKRGGRAVPEDLTCSFCLEKFDSCEEYLKHRKKEADQRRKKLPCSICSKLISTYKLKDHVNSHTKESPYQCSICGDKFRFRSSLTRHSFKHKEKKPHVCHICGKGFIQAPTLADHIRTHIGEKSFICNHCGKTFVTKHALSNHLSLHKLQEDDTFNLTCKTCNSIFTSKASLRNHLNKHSERTKEFLCNECGKEFWTKSLLDSHLKIHLGVKPYICEVCSKGFPTKNSLQKHNLVHTGEKPVSCIICEKTFSQKGHLIYHMRKHSGERPYSCTYCNKSFNHTGSLKVHIRIHTGEKPFICDVCSKGFYDSSSMKKHKKVHQHNKAIEISSRLVKTEFEGDIAHNS</sequence>
<dbReference type="FunFam" id="3.30.160.60:FF:000012">
    <property type="entry name" value="RB-associated KRAB zinc finger protein-like"/>
    <property type="match status" value="1"/>
</dbReference>
<evidence type="ECO:0000256" key="5">
    <source>
        <dbReference type="ARBA" id="ARBA00022833"/>
    </source>
</evidence>
<dbReference type="Gene3D" id="3.30.160.60">
    <property type="entry name" value="Classic Zinc Finger"/>
    <property type="match status" value="8"/>
</dbReference>
<keyword evidence="16" id="KW-1185">Reference proteome</keyword>
<dbReference type="InterPro" id="IPR003604">
    <property type="entry name" value="Matrin/U1-like-C_Znf_C2H2"/>
</dbReference>
<dbReference type="GO" id="GO:0005634">
    <property type="term" value="C:nucleus"/>
    <property type="evidence" value="ECO:0007669"/>
    <property type="project" value="UniProtKB-SubCell"/>
</dbReference>
<evidence type="ECO:0000259" key="14">
    <source>
        <dbReference type="PROSITE" id="PS51915"/>
    </source>
</evidence>
<keyword evidence="7" id="KW-0238">DNA-binding</keyword>
<dbReference type="GO" id="GO:0000978">
    <property type="term" value="F:RNA polymerase II cis-regulatory region sequence-specific DNA binding"/>
    <property type="evidence" value="ECO:0007669"/>
    <property type="project" value="TreeGrafter"/>
</dbReference>
<dbReference type="GO" id="GO:0048598">
    <property type="term" value="P:embryonic morphogenesis"/>
    <property type="evidence" value="ECO:0007669"/>
    <property type="project" value="UniProtKB-ARBA"/>
</dbReference>
<evidence type="ECO:0000256" key="1">
    <source>
        <dbReference type="ARBA" id="ARBA00004123"/>
    </source>
</evidence>
<dbReference type="OrthoDB" id="6077919at2759"/>
<evidence type="ECO:0000259" key="13">
    <source>
        <dbReference type="PROSITE" id="PS50157"/>
    </source>
</evidence>
<evidence type="ECO:0008006" key="17">
    <source>
        <dbReference type="Google" id="ProtNLM"/>
    </source>
</evidence>
<dbReference type="SMART" id="SM00868">
    <property type="entry name" value="zf-AD"/>
    <property type="match status" value="1"/>
</dbReference>
<proteinExistence type="predicted"/>
<dbReference type="SMART" id="SM00355">
    <property type="entry name" value="ZnF_C2H2"/>
    <property type="match status" value="11"/>
</dbReference>
<dbReference type="InterPro" id="IPR012934">
    <property type="entry name" value="Znf_AD"/>
</dbReference>
<dbReference type="PROSITE" id="PS50157">
    <property type="entry name" value="ZINC_FINGER_C2H2_2"/>
    <property type="match status" value="9"/>
</dbReference>